<dbReference type="EMBL" id="JASBWS010000124">
    <property type="protein sequence ID" value="KAJ9095412.1"/>
    <property type="molecule type" value="Genomic_DNA"/>
</dbReference>
<name>A0ACC2V8V3_9TREE</name>
<evidence type="ECO:0000313" key="1">
    <source>
        <dbReference type="EMBL" id="KAJ9095412.1"/>
    </source>
</evidence>
<protein>
    <submittedName>
        <fullName evidence="1">Uncharacterized protein</fullName>
    </submittedName>
</protein>
<organism evidence="1 2">
    <name type="scientific">Naganishia adeliensis</name>
    <dbReference type="NCBI Taxonomy" id="92952"/>
    <lineage>
        <taxon>Eukaryota</taxon>
        <taxon>Fungi</taxon>
        <taxon>Dikarya</taxon>
        <taxon>Basidiomycota</taxon>
        <taxon>Agaricomycotina</taxon>
        <taxon>Tremellomycetes</taxon>
        <taxon>Filobasidiales</taxon>
        <taxon>Filobasidiaceae</taxon>
        <taxon>Naganishia</taxon>
    </lineage>
</organism>
<comment type="caution">
    <text evidence="1">The sequence shown here is derived from an EMBL/GenBank/DDBJ whole genome shotgun (WGS) entry which is preliminary data.</text>
</comment>
<reference evidence="1" key="1">
    <citation type="submission" date="2023-04" db="EMBL/GenBank/DDBJ databases">
        <title>Draft Genome sequencing of Naganishia species isolated from polar environments using Oxford Nanopore Technology.</title>
        <authorList>
            <person name="Leo P."/>
            <person name="Venkateswaran K."/>
        </authorList>
    </citation>
    <scope>NUCLEOTIDE SEQUENCE</scope>
    <source>
        <strain evidence="1">MNA-CCFEE 5262</strain>
    </source>
</reference>
<accession>A0ACC2V8V3</accession>
<proteinExistence type="predicted"/>
<sequence length="190" mass="20951">MQSFNSNTFPVVTESRSAPATPCASPVKTSFAPGEQQEFVFSGLLQDGMEEGEIEKSVSNCVNVDTVHSSFFGPLDPLAQAIEGDGPITEFDYNDYLKLAFCSEPLAQYEEKDSLPNYVLGDKTSWLPVFALAIIAEHLIGQHAFGTAASLNTVLIKTLVFDDRKELRFSRTRGQHMQGSQVHQVFLKNL</sequence>
<dbReference type="Proteomes" id="UP001230649">
    <property type="component" value="Unassembled WGS sequence"/>
</dbReference>
<keyword evidence="2" id="KW-1185">Reference proteome</keyword>
<gene>
    <name evidence="1" type="ORF">QFC20_006650</name>
</gene>
<evidence type="ECO:0000313" key="2">
    <source>
        <dbReference type="Proteomes" id="UP001230649"/>
    </source>
</evidence>